<evidence type="ECO:0000313" key="4">
    <source>
        <dbReference type="Proteomes" id="UP000741013"/>
    </source>
</evidence>
<gene>
    <name evidence="3" type="ORF">JOM49_008123</name>
</gene>
<dbReference type="InterPro" id="IPR008912">
    <property type="entry name" value="Uncharacterised_CoxE"/>
</dbReference>
<feature type="region of interest" description="Disordered" evidence="1">
    <location>
        <begin position="95"/>
        <end position="114"/>
    </location>
</feature>
<evidence type="ECO:0000259" key="2">
    <source>
        <dbReference type="SMART" id="SM00327"/>
    </source>
</evidence>
<proteinExistence type="predicted"/>
<dbReference type="PANTHER" id="PTHR39338:SF6">
    <property type="entry name" value="BLL5662 PROTEIN"/>
    <property type="match status" value="1"/>
</dbReference>
<evidence type="ECO:0000256" key="1">
    <source>
        <dbReference type="SAM" id="MobiDB-lite"/>
    </source>
</evidence>
<sequence length="369" mass="40760">MATPLPGFAGFATALRAAGLPAAPQRLDAFLGAVEHVELADRELLYWAGRLTLCADPDDLPRYDRAFASWFGEEPPPGPRKRTPVPRRSRMALLAEPGDDGEGESDNEPLRVSASTEEVLRHRDLGELTAAEREHLRELFATLSPVFPTRRSARRRPSRRGELDPARTLRAMVAGGGELVRLARRSRKEQPRRVVLLIDVSGSMSPYADALLRFAHVLVRRAPRAVEVFTMGTRLTRVSRQLRQRDPERAMLAAGHAVPDFAGGTRLGEGLRVFLDRWGRRGLARRAVVVVFSDGWERGDTTLLGDQLAALRRLAHLVLWTNPHAGRAGYAPVQAGIVAALPHLDGLLAGHSLDTLDRLLGRMREKRDA</sequence>
<dbReference type="RefSeq" id="WP_209669792.1">
    <property type="nucleotide sequence ID" value="NZ_JAGGMS010000001.1"/>
</dbReference>
<keyword evidence="4" id="KW-1185">Reference proteome</keyword>
<accession>A0ABS4Q4J6</accession>
<organism evidence="3 4">
    <name type="scientific">Amycolatopsis magusensis</name>
    <dbReference type="NCBI Taxonomy" id="882444"/>
    <lineage>
        <taxon>Bacteria</taxon>
        <taxon>Bacillati</taxon>
        <taxon>Actinomycetota</taxon>
        <taxon>Actinomycetes</taxon>
        <taxon>Pseudonocardiales</taxon>
        <taxon>Pseudonocardiaceae</taxon>
        <taxon>Amycolatopsis</taxon>
    </lineage>
</organism>
<protein>
    <submittedName>
        <fullName evidence="3">Uncharacterized protein with von Willebrand factor type A (VWA) domain</fullName>
    </submittedName>
</protein>
<dbReference type="InterPro" id="IPR011195">
    <property type="entry name" value="UCP010256"/>
</dbReference>
<dbReference type="InterPro" id="IPR036465">
    <property type="entry name" value="vWFA_dom_sf"/>
</dbReference>
<dbReference type="CDD" id="cd00198">
    <property type="entry name" value="vWFA"/>
    <property type="match status" value="1"/>
</dbReference>
<dbReference type="EMBL" id="JAGGMS010000001">
    <property type="protein sequence ID" value="MBP2186597.1"/>
    <property type="molecule type" value="Genomic_DNA"/>
</dbReference>
<feature type="compositionally biased region" description="Acidic residues" evidence="1">
    <location>
        <begin position="97"/>
        <end position="107"/>
    </location>
</feature>
<dbReference type="Gene3D" id="3.40.50.410">
    <property type="entry name" value="von Willebrand factor, type A domain"/>
    <property type="match status" value="1"/>
</dbReference>
<dbReference type="PIRSF" id="PIRSF010256">
    <property type="entry name" value="CoxE_vWa"/>
    <property type="match status" value="1"/>
</dbReference>
<name>A0ABS4Q4J6_9PSEU</name>
<feature type="region of interest" description="Disordered" evidence="1">
    <location>
        <begin position="69"/>
        <end position="88"/>
    </location>
</feature>
<dbReference type="Proteomes" id="UP000741013">
    <property type="component" value="Unassembled WGS sequence"/>
</dbReference>
<dbReference type="Pfam" id="PF05762">
    <property type="entry name" value="VWA_CoxE"/>
    <property type="match status" value="1"/>
</dbReference>
<evidence type="ECO:0000313" key="3">
    <source>
        <dbReference type="EMBL" id="MBP2186597.1"/>
    </source>
</evidence>
<dbReference type="SMART" id="SM00327">
    <property type="entry name" value="VWA"/>
    <property type="match status" value="1"/>
</dbReference>
<feature type="domain" description="VWFA" evidence="2">
    <location>
        <begin position="191"/>
        <end position="360"/>
    </location>
</feature>
<comment type="caution">
    <text evidence="3">The sequence shown here is derived from an EMBL/GenBank/DDBJ whole genome shotgun (WGS) entry which is preliminary data.</text>
</comment>
<feature type="compositionally biased region" description="Basic residues" evidence="1">
    <location>
        <begin position="79"/>
        <end position="88"/>
    </location>
</feature>
<dbReference type="SUPFAM" id="SSF53300">
    <property type="entry name" value="vWA-like"/>
    <property type="match status" value="1"/>
</dbReference>
<reference evidence="3 4" key="1">
    <citation type="submission" date="2021-03" db="EMBL/GenBank/DDBJ databases">
        <title>Sequencing the genomes of 1000 actinobacteria strains.</title>
        <authorList>
            <person name="Klenk H.-P."/>
        </authorList>
    </citation>
    <scope>NUCLEOTIDE SEQUENCE [LARGE SCALE GENOMIC DNA]</scope>
    <source>
        <strain evidence="3 4">DSM 45510</strain>
    </source>
</reference>
<dbReference type="PANTHER" id="PTHR39338">
    <property type="entry name" value="BLL5662 PROTEIN-RELATED"/>
    <property type="match status" value="1"/>
</dbReference>
<dbReference type="InterPro" id="IPR002035">
    <property type="entry name" value="VWF_A"/>
</dbReference>